<dbReference type="AlphaFoldDB" id="A0A9X4SHD6"/>
<dbReference type="RefSeq" id="WP_279571831.1">
    <property type="nucleotide sequence ID" value="NZ_LWID01000001.1"/>
</dbReference>
<reference evidence="1" key="1">
    <citation type="submission" date="2016-03" db="EMBL/GenBank/DDBJ databases">
        <title>Co-evolution between Pasteurellaceae and their hosts.</title>
        <authorList>
            <person name="Hansen M.J."/>
            <person name="Bojesen A.M."/>
            <person name="Planet P."/>
        </authorList>
    </citation>
    <scope>NUCLEOTIDE SEQUENCE</scope>
    <source>
        <strain evidence="1">146/S8/89</strain>
    </source>
</reference>
<dbReference type="Proteomes" id="UP001155500">
    <property type="component" value="Unassembled WGS sequence"/>
</dbReference>
<protein>
    <submittedName>
        <fullName evidence="1">Uncharacterized protein</fullName>
    </submittedName>
</protein>
<dbReference type="EMBL" id="LWID01000001">
    <property type="protein sequence ID" value="MDG6894345.1"/>
    <property type="molecule type" value="Genomic_DNA"/>
</dbReference>
<gene>
    <name evidence="1" type="ORF">A6A20_01550</name>
</gene>
<comment type="caution">
    <text evidence="1">The sequence shown here is derived from an EMBL/GenBank/DDBJ whole genome shotgun (WGS) entry which is preliminary data.</text>
</comment>
<evidence type="ECO:0000313" key="1">
    <source>
        <dbReference type="EMBL" id="MDG6894345.1"/>
    </source>
</evidence>
<keyword evidence="2" id="KW-1185">Reference proteome</keyword>
<name>A0A9X4SHD6_9PAST</name>
<accession>A0A9X4SHD6</accession>
<proteinExistence type="predicted"/>
<sequence>MKTLGIQSIIFENPFINKLYGSEPITEVAIPQIYLDEYDHGLSHIYIHIKKKPLYFIPKYGTWGVDYNVIILHLIGKIDDIEIKNLGIGTDFSTVNIQHIKDDKYFLSKETELASLKMVLSPCILQKTERYKL</sequence>
<evidence type="ECO:0000313" key="2">
    <source>
        <dbReference type="Proteomes" id="UP001155500"/>
    </source>
</evidence>
<organism evidence="1 2">
    <name type="scientific">Volucribacter amazonae</name>
    <dbReference type="NCBI Taxonomy" id="256731"/>
    <lineage>
        <taxon>Bacteria</taxon>
        <taxon>Pseudomonadati</taxon>
        <taxon>Pseudomonadota</taxon>
        <taxon>Gammaproteobacteria</taxon>
        <taxon>Pasteurellales</taxon>
        <taxon>Pasteurellaceae</taxon>
        <taxon>Volucribacter</taxon>
    </lineage>
</organism>